<sequence length="238" mass="26302">MLHSRSRLRTVGINKKRCVPNIVRIAPRDKIRNVPKKSPDPTPGPAARRRDDVLLSAIRDAAWAELIDHGYSGVTFEGVARRAKTGKPVLYRRYGSRAQMVTDALPTLRIELVEVAPTESLRGDIMALVETIVETWQHIGIDTYRSLIAEADEATLLTFQAKVAARADQTIRRALDAARERGEIGTATISDLVATSIFALVRNELFFARRKIDSGTLAELVDSVYLPAIDAASRRSGM</sequence>
<keyword evidence="2 4" id="KW-0238">DNA-binding</keyword>
<comment type="caution">
    <text evidence="8">The sequence shown here is derived from an EMBL/GenBank/DDBJ whole genome shotgun (WGS) entry which is preliminary data.</text>
</comment>
<dbReference type="Pfam" id="PF00440">
    <property type="entry name" value="TetR_N"/>
    <property type="match status" value="1"/>
</dbReference>
<dbReference type="InterPro" id="IPR050109">
    <property type="entry name" value="HTH-type_TetR-like_transc_reg"/>
</dbReference>
<evidence type="ECO:0000313" key="10">
    <source>
        <dbReference type="Proteomes" id="UP000295627"/>
    </source>
</evidence>
<keyword evidence="1" id="KW-0805">Transcription regulation</keyword>
<dbReference type="PANTHER" id="PTHR30055:SF148">
    <property type="entry name" value="TETR-FAMILY TRANSCRIPTIONAL REGULATOR"/>
    <property type="match status" value="1"/>
</dbReference>
<dbReference type="InterPro" id="IPR009057">
    <property type="entry name" value="Homeodomain-like_sf"/>
</dbReference>
<dbReference type="PROSITE" id="PS50977">
    <property type="entry name" value="HTH_TETR_2"/>
    <property type="match status" value="1"/>
</dbReference>
<evidence type="ECO:0000313" key="9">
    <source>
        <dbReference type="Proteomes" id="UP000295165"/>
    </source>
</evidence>
<name>A0A4V3HVX9_9MYCO</name>
<organism evidence="8 9">
    <name type="scientific">Mycobacteroides franklinii</name>
    <dbReference type="NCBI Taxonomy" id="948102"/>
    <lineage>
        <taxon>Bacteria</taxon>
        <taxon>Bacillati</taxon>
        <taxon>Actinomycetota</taxon>
        <taxon>Actinomycetes</taxon>
        <taxon>Mycobacteriales</taxon>
        <taxon>Mycobacteriaceae</taxon>
        <taxon>Mycobacteroides</taxon>
    </lineage>
</organism>
<evidence type="ECO:0000256" key="5">
    <source>
        <dbReference type="SAM" id="MobiDB-lite"/>
    </source>
</evidence>
<dbReference type="EMBL" id="PECC01000009">
    <property type="protein sequence ID" value="TDZ53853.1"/>
    <property type="molecule type" value="Genomic_DNA"/>
</dbReference>
<dbReference type="SUPFAM" id="SSF46689">
    <property type="entry name" value="Homeodomain-like"/>
    <property type="match status" value="1"/>
</dbReference>
<dbReference type="GO" id="GO:0003700">
    <property type="term" value="F:DNA-binding transcription factor activity"/>
    <property type="evidence" value="ECO:0007669"/>
    <property type="project" value="TreeGrafter"/>
</dbReference>
<dbReference type="Proteomes" id="UP000295165">
    <property type="component" value="Unassembled WGS sequence"/>
</dbReference>
<reference evidence="9 10" key="2">
    <citation type="journal article" date="2019" name="Sci. Rep.">
        <title>Extended insight into the Mycobacterium chelonae-abscessus complex through whole genome sequencing of Mycobacterium salmoniphilum outbreak and Mycobacterium salmoniphilum-like strains.</title>
        <authorList>
            <person name="Behra P.R.K."/>
            <person name="Das S."/>
            <person name="Pettersson B.M.F."/>
            <person name="Shirreff L."/>
            <person name="DuCote T."/>
            <person name="Jacobsson K.G."/>
            <person name="Ennis D.G."/>
            <person name="Kirsebom L.A."/>
        </authorList>
    </citation>
    <scope>NUCLEOTIDE SEQUENCE [LARGE SCALE GENOMIC DNA]</scope>
    <source>
        <strain evidence="8 9">CCUG 63697</strain>
        <strain evidence="7 10">DSM 45524</strain>
    </source>
</reference>
<dbReference type="SUPFAM" id="SSF48498">
    <property type="entry name" value="Tetracyclin repressor-like, C-terminal domain"/>
    <property type="match status" value="1"/>
</dbReference>
<keyword evidence="9" id="KW-1185">Reference proteome</keyword>
<evidence type="ECO:0000313" key="8">
    <source>
        <dbReference type="EMBL" id="TDZ53853.1"/>
    </source>
</evidence>
<feature type="DNA-binding region" description="H-T-H motif" evidence="4">
    <location>
        <begin position="75"/>
        <end position="94"/>
    </location>
</feature>
<dbReference type="InterPro" id="IPR036271">
    <property type="entry name" value="Tet_transcr_reg_TetR-rel_C_sf"/>
</dbReference>
<evidence type="ECO:0000256" key="1">
    <source>
        <dbReference type="ARBA" id="ARBA00023015"/>
    </source>
</evidence>
<proteinExistence type="predicted"/>
<dbReference type="Gene3D" id="1.10.10.60">
    <property type="entry name" value="Homeodomain-like"/>
    <property type="match status" value="1"/>
</dbReference>
<evidence type="ECO:0000256" key="4">
    <source>
        <dbReference type="PROSITE-ProRule" id="PRU00335"/>
    </source>
</evidence>
<gene>
    <name evidence="8" type="ORF">CCUG63697_00018</name>
    <name evidence="7" type="ORF">EJ571_13125</name>
</gene>
<accession>A0A4V3HVX9</accession>
<feature type="region of interest" description="Disordered" evidence="5">
    <location>
        <begin position="29"/>
        <end position="49"/>
    </location>
</feature>
<dbReference type="Proteomes" id="UP000295627">
    <property type="component" value="Unassembled WGS sequence"/>
</dbReference>
<dbReference type="Gene3D" id="1.10.357.10">
    <property type="entry name" value="Tetracycline Repressor, domain 2"/>
    <property type="match status" value="1"/>
</dbReference>
<dbReference type="InterPro" id="IPR001647">
    <property type="entry name" value="HTH_TetR"/>
</dbReference>
<evidence type="ECO:0000313" key="7">
    <source>
        <dbReference type="EMBL" id="TDH22933.1"/>
    </source>
</evidence>
<dbReference type="InterPro" id="IPR011075">
    <property type="entry name" value="TetR_C"/>
</dbReference>
<dbReference type="PANTHER" id="PTHR30055">
    <property type="entry name" value="HTH-TYPE TRANSCRIPTIONAL REGULATOR RUTR"/>
    <property type="match status" value="1"/>
</dbReference>
<feature type="domain" description="HTH tetR-type" evidence="6">
    <location>
        <begin position="52"/>
        <end position="112"/>
    </location>
</feature>
<reference evidence="7" key="1">
    <citation type="submission" date="2018-12" db="EMBL/GenBank/DDBJ databases">
        <authorList>
            <person name="Behra P.R.K."/>
            <person name="Das S."/>
            <person name="Pettersson B.M.F."/>
            <person name="Shirreff L."/>
            <person name="Ducote T."/>
            <person name="Jacobsson K.-G."/>
            <person name="Ennis D.G."/>
            <person name="Kirsebom L.A."/>
        </authorList>
    </citation>
    <scope>NUCLEOTIDE SEQUENCE</scope>
    <source>
        <strain evidence="7">DSM 45524</strain>
    </source>
</reference>
<dbReference type="AlphaFoldDB" id="A0A4V3HVX9"/>
<dbReference type="EMBL" id="RXLR01000014">
    <property type="protein sequence ID" value="TDH22933.1"/>
    <property type="molecule type" value="Genomic_DNA"/>
</dbReference>
<evidence type="ECO:0000256" key="2">
    <source>
        <dbReference type="ARBA" id="ARBA00023125"/>
    </source>
</evidence>
<evidence type="ECO:0000259" key="6">
    <source>
        <dbReference type="PROSITE" id="PS50977"/>
    </source>
</evidence>
<protein>
    <submittedName>
        <fullName evidence="8">Bacterial regulatory protein, tetR family</fullName>
    </submittedName>
    <submittedName>
        <fullName evidence="7">TetR/AcrR family transcriptional regulator</fullName>
    </submittedName>
</protein>
<dbReference type="GO" id="GO:0000976">
    <property type="term" value="F:transcription cis-regulatory region binding"/>
    <property type="evidence" value="ECO:0007669"/>
    <property type="project" value="TreeGrafter"/>
</dbReference>
<dbReference type="Pfam" id="PF16859">
    <property type="entry name" value="TetR_C_11"/>
    <property type="match status" value="1"/>
</dbReference>
<keyword evidence="3" id="KW-0804">Transcription</keyword>
<evidence type="ECO:0000256" key="3">
    <source>
        <dbReference type="ARBA" id="ARBA00023163"/>
    </source>
</evidence>